<name>A0A2R6B045_9ARCH</name>
<dbReference type="GO" id="GO:0051539">
    <property type="term" value="F:4 iron, 4 sulfur cluster binding"/>
    <property type="evidence" value="ECO:0007669"/>
    <property type="project" value="UniProtKB-KW"/>
</dbReference>
<organism evidence="8 9">
    <name type="scientific">Candidatus Marsarchaeota G2 archaeon OSP_D</name>
    <dbReference type="NCBI Taxonomy" id="1978157"/>
    <lineage>
        <taxon>Archaea</taxon>
        <taxon>Candidatus Marsarchaeota</taxon>
        <taxon>Candidatus Marsarchaeota group 2</taxon>
    </lineage>
</organism>
<dbReference type="PANTHER" id="PTHR32479">
    <property type="entry name" value="GLYCOLATE OXIDASE IRON-SULFUR SUBUNIT"/>
    <property type="match status" value="1"/>
</dbReference>
<dbReference type="Pfam" id="PF02754">
    <property type="entry name" value="CCG"/>
    <property type="match status" value="2"/>
</dbReference>
<feature type="transmembrane region" description="Helical" evidence="6">
    <location>
        <begin position="139"/>
        <end position="159"/>
    </location>
</feature>
<dbReference type="InterPro" id="IPR009051">
    <property type="entry name" value="Helical_ferredxn"/>
</dbReference>
<accession>A0A2R6B045</accession>
<dbReference type="InterPro" id="IPR004017">
    <property type="entry name" value="Cys_rich_dom"/>
</dbReference>
<dbReference type="Gene3D" id="1.10.1060.10">
    <property type="entry name" value="Alpha-helical ferredoxin"/>
    <property type="match status" value="1"/>
</dbReference>
<proteinExistence type="predicted"/>
<evidence type="ECO:0000256" key="2">
    <source>
        <dbReference type="ARBA" id="ARBA00022723"/>
    </source>
</evidence>
<evidence type="ECO:0000313" key="9">
    <source>
        <dbReference type="Proteomes" id="UP000240322"/>
    </source>
</evidence>
<feature type="domain" description="4Fe-4S ferredoxin-type" evidence="7">
    <location>
        <begin position="4"/>
        <end position="35"/>
    </location>
</feature>
<feature type="domain" description="4Fe-4S ferredoxin-type" evidence="7">
    <location>
        <begin position="47"/>
        <end position="76"/>
    </location>
</feature>
<keyword evidence="3" id="KW-0677">Repeat</keyword>
<keyword evidence="5" id="KW-0411">Iron-sulfur</keyword>
<comment type="caution">
    <text evidence="8">The sequence shown here is derived from an EMBL/GenBank/DDBJ whole genome shotgun (WGS) entry which is preliminary data.</text>
</comment>
<dbReference type="GO" id="GO:0016491">
    <property type="term" value="F:oxidoreductase activity"/>
    <property type="evidence" value="ECO:0007669"/>
    <property type="project" value="UniProtKB-ARBA"/>
</dbReference>
<keyword evidence="6" id="KW-1133">Transmembrane helix</keyword>
<protein>
    <recommendedName>
        <fullName evidence="7">4Fe-4S ferredoxin-type domain-containing protein</fullName>
    </recommendedName>
</protein>
<evidence type="ECO:0000256" key="6">
    <source>
        <dbReference type="SAM" id="Phobius"/>
    </source>
</evidence>
<dbReference type="GO" id="GO:0046872">
    <property type="term" value="F:metal ion binding"/>
    <property type="evidence" value="ECO:0007669"/>
    <property type="project" value="UniProtKB-KW"/>
</dbReference>
<evidence type="ECO:0000256" key="1">
    <source>
        <dbReference type="ARBA" id="ARBA00022485"/>
    </source>
</evidence>
<evidence type="ECO:0000259" key="7">
    <source>
        <dbReference type="PROSITE" id="PS51379"/>
    </source>
</evidence>
<keyword evidence="6" id="KW-0472">Membrane</keyword>
<keyword evidence="6" id="KW-0812">Transmembrane</keyword>
<dbReference type="Pfam" id="PF13183">
    <property type="entry name" value="Fer4_8"/>
    <property type="match status" value="1"/>
</dbReference>
<gene>
    <name evidence="8" type="ORF">B9Q03_02480</name>
</gene>
<dbReference type="SUPFAM" id="SSF46548">
    <property type="entry name" value="alpha-helical ferredoxin"/>
    <property type="match status" value="1"/>
</dbReference>
<evidence type="ECO:0000256" key="5">
    <source>
        <dbReference type="ARBA" id="ARBA00023014"/>
    </source>
</evidence>
<evidence type="ECO:0000313" key="8">
    <source>
        <dbReference type="EMBL" id="PSN92022.1"/>
    </source>
</evidence>
<keyword evidence="1" id="KW-0004">4Fe-4S</keyword>
<keyword evidence="4" id="KW-0408">Iron</keyword>
<dbReference type="AlphaFoldDB" id="A0A2R6B045"/>
<dbReference type="InterPro" id="IPR017896">
    <property type="entry name" value="4Fe4S_Fe-S-bd"/>
</dbReference>
<dbReference type="PANTHER" id="PTHR32479:SF17">
    <property type="entry name" value="GLYCOLATE OXIDASE IRON-SULFUR SUBUNIT"/>
    <property type="match status" value="1"/>
</dbReference>
<dbReference type="PROSITE" id="PS00198">
    <property type="entry name" value="4FE4S_FER_1"/>
    <property type="match status" value="2"/>
</dbReference>
<dbReference type="Proteomes" id="UP000240322">
    <property type="component" value="Unassembled WGS sequence"/>
</dbReference>
<evidence type="ECO:0000256" key="4">
    <source>
        <dbReference type="ARBA" id="ARBA00023004"/>
    </source>
</evidence>
<dbReference type="EMBL" id="NEXE01000012">
    <property type="protein sequence ID" value="PSN92022.1"/>
    <property type="molecule type" value="Genomic_DNA"/>
</dbReference>
<reference evidence="8 9" key="1">
    <citation type="submission" date="2017-04" db="EMBL/GenBank/DDBJ databases">
        <title>Novel microbial lineages endemic to geothermal iron-oxide mats fill important gaps in the evolutionary history of Archaea.</title>
        <authorList>
            <person name="Jay Z.J."/>
            <person name="Beam J.P."/>
            <person name="Dlakic M."/>
            <person name="Rusch D.B."/>
            <person name="Kozubal M.A."/>
            <person name="Inskeep W.P."/>
        </authorList>
    </citation>
    <scope>NUCLEOTIDE SEQUENCE [LARGE SCALE GENOMIC DNA]</scope>
    <source>
        <strain evidence="8">OSP_D</strain>
    </source>
</reference>
<dbReference type="InterPro" id="IPR017900">
    <property type="entry name" value="4Fe4S_Fe_S_CS"/>
</dbReference>
<sequence length="344" mass="37778">MADLKLAQQLSLKCVHCGFCLEVCPTYRATRSEVHSPRGRIAAVVSGALTSSGIETCVYCRKCEEACPSGVEFGEIMSAARRPSLEQIMVHRILEDPLRLYNAARLAKMGLPLQVARRVAQITPEPTLPPEYSDPDPELILFAGCIAPVFFTSTVLRALGFLRQRYRVRLINACCGLAHYAEGERERALTVAQRLGDAAQGKPIVSLPSNCSSHMKAFRQLGVEVEVYDFPEFVELMRLPLPKKQLGLTVHEPCHARLAGLNRYVHSALERMGVQVVEMADPTLECGAGGGYIFEQPELSDEIMEAKKKEVAATGCDTVVSTNFACSLALMRMGFTPIHLADLL</sequence>
<keyword evidence="2" id="KW-0479">Metal-binding</keyword>
<dbReference type="PROSITE" id="PS51379">
    <property type="entry name" value="4FE4S_FER_2"/>
    <property type="match status" value="2"/>
</dbReference>
<evidence type="ECO:0000256" key="3">
    <source>
        <dbReference type="ARBA" id="ARBA00022737"/>
    </source>
</evidence>